<evidence type="ECO:0000256" key="8">
    <source>
        <dbReference type="ARBA" id="ARBA00022840"/>
    </source>
</evidence>
<accession>A0A7D5I5X3</accession>
<evidence type="ECO:0000256" key="5">
    <source>
        <dbReference type="ARBA" id="ARBA00022741"/>
    </source>
</evidence>
<dbReference type="SUPFAM" id="SSF52540">
    <property type="entry name" value="P-loop containing nucleoside triphosphate hydrolases"/>
    <property type="match status" value="1"/>
</dbReference>
<dbReference type="GO" id="GO:0140097">
    <property type="term" value="F:catalytic activity, acting on DNA"/>
    <property type="evidence" value="ECO:0007669"/>
    <property type="project" value="UniProtKB-ARBA"/>
</dbReference>
<dbReference type="Pfam" id="PF00270">
    <property type="entry name" value="DEAD"/>
    <property type="match status" value="1"/>
</dbReference>
<comment type="similarity">
    <text evidence="1">In the N-terminal section; belongs to the CRISPR-associated nuclease Cas3-HD family.</text>
</comment>
<gene>
    <name evidence="12" type="primary">cas3</name>
    <name evidence="12" type="ORF">HWN40_10795</name>
</gene>
<dbReference type="GO" id="GO:0016787">
    <property type="term" value="F:hydrolase activity"/>
    <property type="evidence" value="ECO:0007669"/>
    <property type="project" value="UniProtKB-KW"/>
</dbReference>
<dbReference type="InterPro" id="IPR006483">
    <property type="entry name" value="CRISPR-assoc_Cas3_HD"/>
</dbReference>
<dbReference type="GO" id="GO:0005524">
    <property type="term" value="F:ATP binding"/>
    <property type="evidence" value="ECO:0007669"/>
    <property type="project" value="UniProtKB-KW"/>
</dbReference>
<dbReference type="GO" id="GO:0003676">
    <property type="term" value="F:nucleic acid binding"/>
    <property type="evidence" value="ECO:0007669"/>
    <property type="project" value="InterPro"/>
</dbReference>
<evidence type="ECO:0000313" key="12">
    <source>
        <dbReference type="EMBL" id="QLC50681.1"/>
    </source>
</evidence>
<evidence type="ECO:0000256" key="1">
    <source>
        <dbReference type="ARBA" id="ARBA00006847"/>
    </source>
</evidence>
<dbReference type="KEGG" id="mzi:HWN40_10795"/>
<organism evidence="12 13">
    <name type="scientific">Methanolobus zinderi</name>
    <dbReference type="NCBI Taxonomy" id="536044"/>
    <lineage>
        <taxon>Archaea</taxon>
        <taxon>Methanobacteriati</taxon>
        <taxon>Methanobacteriota</taxon>
        <taxon>Stenosarchaea group</taxon>
        <taxon>Methanomicrobia</taxon>
        <taxon>Methanosarcinales</taxon>
        <taxon>Methanosarcinaceae</taxon>
        <taxon>Methanolobus</taxon>
    </lineage>
</organism>
<dbReference type="GO" id="GO:0004518">
    <property type="term" value="F:nuclease activity"/>
    <property type="evidence" value="ECO:0007669"/>
    <property type="project" value="UniProtKB-KW"/>
</dbReference>
<dbReference type="InterPro" id="IPR038257">
    <property type="entry name" value="CRISPR-assoc_Cas3_HD_sf"/>
</dbReference>
<evidence type="ECO:0000313" key="13">
    <source>
        <dbReference type="Proteomes" id="UP000509594"/>
    </source>
</evidence>
<evidence type="ECO:0000259" key="10">
    <source>
        <dbReference type="PROSITE" id="PS51192"/>
    </source>
</evidence>
<protein>
    <submittedName>
        <fullName evidence="12">CRISPR-associated helicase Cas3</fullName>
    </submittedName>
</protein>
<dbReference type="AlphaFoldDB" id="A0A7D5I5X3"/>
<evidence type="ECO:0000256" key="9">
    <source>
        <dbReference type="ARBA" id="ARBA00023118"/>
    </source>
</evidence>
<evidence type="ECO:0000259" key="11">
    <source>
        <dbReference type="PROSITE" id="PS51643"/>
    </source>
</evidence>
<dbReference type="InterPro" id="IPR011545">
    <property type="entry name" value="DEAD/DEAH_box_helicase_dom"/>
</dbReference>
<name>A0A7D5I5X3_9EURY</name>
<dbReference type="GO" id="GO:0051607">
    <property type="term" value="P:defense response to virus"/>
    <property type="evidence" value="ECO:0007669"/>
    <property type="project" value="UniProtKB-KW"/>
</dbReference>
<dbReference type="GO" id="GO:0046872">
    <property type="term" value="F:metal ion binding"/>
    <property type="evidence" value="ECO:0007669"/>
    <property type="project" value="UniProtKB-KW"/>
</dbReference>
<dbReference type="InterPro" id="IPR014001">
    <property type="entry name" value="Helicase_ATP-bd"/>
</dbReference>
<keyword evidence="9" id="KW-0051">Antiviral defense</keyword>
<dbReference type="CDD" id="cd09641">
    <property type="entry name" value="Cas3''_I"/>
    <property type="match status" value="1"/>
</dbReference>
<dbReference type="EMBL" id="CP058215">
    <property type="protein sequence ID" value="QLC50681.1"/>
    <property type="molecule type" value="Genomic_DNA"/>
</dbReference>
<dbReference type="Proteomes" id="UP000509594">
    <property type="component" value="Chromosome"/>
</dbReference>
<evidence type="ECO:0000256" key="4">
    <source>
        <dbReference type="ARBA" id="ARBA00022723"/>
    </source>
</evidence>
<dbReference type="OrthoDB" id="43851at2157"/>
<comment type="similarity">
    <text evidence="2">In the central section; belongs to the CRISPR-associated helicase Cas3 family.</text>
</comment>
<evidence type="ECO:0000256" key="7">
    <source>
        <dbReference type="ARBA" id="ARBA00022806"/>
    </source>
</evidence>
<dbReference type="InterPro" id="IPR027417">
    <property type="entry name" value="P-loop_NTPase"/>
</dbReference>
<evidence type="ECO:0000256" key="3">
    <source>
        <dbReference type="ARBA" id="ARBA00022722"/>
    </source>
</evidence>
<dbReference type="NCBIfam" id="TIGR01587">
    <property type="entry name" value="cas3_core"/>
    <property type="match status" value="1"/>
</dbReference>
<dbReference type="SMART" id="SM00487">
    <property type="entry name" value="DEXDc"/>
    <property type="match status" value="1"/>
</dbReference>
<dbReference type="NCBIfam" id="TIGR01596">
    <property type="entry name" value="cas3_HD"/>
    <property type="match status" value="1"/>
</dbReference>
<keyword evidence="6" id="KW-0378">Hydrolase</keyword>
<keyword evidence="8" id="KW-0067">ATP-binding</keyword>
<feature type="domain" description="Helicase ATP-binding" evidence="10">
    <location>
        <begin position="285"/>
        <end position="485"/>
    </location>
</feature>
<sequence>MCSDTFKVLFDTIDKSLFPSNTYFSAHKKDNNLELLEDHSRLCGEYFLYIVDKLGLEPIFDNFIDELFGEKNRVSVKQILLYMVYYHDIGKLNPNFQQIKVHNKKKSANSKHSFFSDRILSSYLLDKYPDFEGPIYLAATIVSKHHTRLSDFSTNCDESLDERKIIEEIIHEVGIKEIPISEQSKDDFFWKEYDWQKMFLFVKLSYSLLVLSDSYSTLHYSKSLDSMYELNVIDREIHEKMAKSYSMIPYNRNIDAMSSVNLESCYDINEIRKEILAECSTNMEHLLQQDHKIFMLTVPTGGGKTNISMNLALKILENDDTIKRIFYVFPFINIIEQNYSVIESSLFHESLFPDRLGTVSDIYSRSYIDKFNENEDTKVSYFKKIKIIQDDNFLNNCVNVVTNVNFFNCFIKTHGNNRYKIASLCNSVVIIDEIQTLSDRNIRTFYNFIKETSKSLNIYYIIMSATLPDINYFIDDSNAAQLIDNAQKYYNHPVFKRNKVIFRKDVNDIDGIKDILINEIENNYVTGSVKILITLNLVATSAKVYEELKFDEYFDDFSFYLLNSTTSNLRRKKMIEEIKDKDNDERIIIVSTQSIEAGVDIDCDFGIRDYSILDSIEQVSGRINRECSGDKSKKSKLFIIKYKENRIADSKRIYGNQKRYTILLDKSSINEEEIIAFKQFNNYYSTLSDEVKKIANDSFSSVNRKIAELHYQSLSNEIDIIDTKLEKIDIFICDSILLDGLSKYDIGKIKSLLSDPDILKFTANRRIISDGMLITKNIYMVWKDIITTTNKFENIYIIRKITSLLNQFIISINNIKNYNTNLRDYLEKEGFIEVDDKFDLIISTHKFSKFYSFEDGLNVLEIKELMDNQSCGVII</sequence>
<reference evidence="12 13" key="1">
    <citation type="submission" date="2020-06" db="EMBL/GenBank/DDBJ databases">
        <title>Methanolobus halotolerans sp. nov., isolated from a saline lake Tus in Siberia.</title>
        <authorList>
            <person name="Shen Y."/>
            <person name="Chen S.-C."/>
            <person name="Lai M.-C."/>
            <person name="Huang H.-H."/>
            <person name="Chiu H.-H."/>
            <person name="Tang S.-L."/>
            <person name="Rogozin D.Y."/>
            <person name="Degermendzhy A.G."/>
        </authorList>
    </citation>
    <scope>NUCLEOTIDE SEQUENCE [LARGE SCALE GENOMIC DNA]</scope>
    <source>
        <strain evidence="12 13">DSM 21339</strain>
    </source>
</reference>
<dbReference type="PROSITE" id="PS51643">
    <property type="entry name" value="HD_CAS3"/>
    <property type="match status" value="1"/>
</dbReference>
<feature type="domain" description="HD Cas3-type" evidence="11">
    <location>
        <begin position="29"/>
        <end position="216"/>
    </location>
</feature>
<evidence type="ECO:0000256" key="2">
    <source>
        <dbReference type="ARBA" id="ARBA00009046"/>
    </source>
</evidence>
<dbReference type="InterPro" id="IPR054712">
    <property type="entry name" value="Cas3-like_dom"/>
</dbReference>
<dbReference type="GO" id="GO:0004386">
    <property type="term" value="F:helicase activity"/>
    <property type="evidence" value="ECO:0007669"/>
    <property type="project" value="UniProtKB-KW"/>
</dbReference>
<keyword evidence="3" id="KW-0540">Nuclease</keyword>
<dbReference type="Gene3D" id="3.40.50.300">
    <property type="entry name" value="P-loop containing nucleotide triphosphate hydrolases"/>
    <property type="match status" value="2"/>
</dbReference>
<dbReference type="Gene3D" id="1.10.3210.30">
    <property type="match status" value="1"/>
</dbReference>
<dbReference type="GeneID" id="55822168"/>
<dbReference type="Pfam" id="PF22590">
    <property type="entry name" value="Cas3-like_C_2"/>
    <property type="match status" value="1"/>
</dbReference>
<dbReference type="RefSeq" id="WP_176965736.1">
    <property type="nucleotide sequence ID" value="NZ_CP058215.1"/>
</dbReference>
<keyword evidence="5" id="KW-0547">Nucleotide-binding</keyword>
<keyword evidence="7" id="KW-0347">Helicase</keyword>
<evidence type="ECO:0000256" key="6">
    <source>
        <dbReference type="ARBA" id="ARBA00022801"/>
    </source>
</evidence>
<dbReference type="InterPro" id="IPR006474">
    <property type="entry name" value="Helicase_Cas3_CRISPR-ass_core"/>
</dbReference>
<keyword evidence="4" id="KW-0479">Metal-binding</keyword>
<dbReference type="PROSITE" id="PS51192">
    <property type="entry name" value="HELICASE_ATP_BIND_1"/>
    <property type="match status" value="1"/>
</dbReference>
<proteinExistence type="inferred from homology"/>
<keyword evidence="13" id="KW-1185">Reference proteome</keyword>